<dbReference type="EMBL" id="PECL01000007">
    <property type="protein sequence ID" value="TEA06279.1"/>
    <property type="molecule type" value="Genomic_DNA"/>
</dbReference>
<dbReference type="Proteomes" id="UP000294604">
    <property type="component" value="Unassembled WGS sequence"/>
</dbReference>
<protein>
    <submittedName>
        <fullName evidence="1">Uncharacterized protein</fullName>
    </submittedName>
</protein>
<evidence type="ECO:0000313" key="1">
    <source>
        <dbReference type="EMBL" id="TEA06279.1"/>
    </source>
</evidence>
<comment type="caution">
    <text evidence="1">The sequence shown here is derived from an EMBL/GenBank/DDBJ whole genome shotgun (WGS) entry which is preliminary data.</text>
</comment>
<gene>
    <name evidence="1" type="ORF">CCUG60884_01417</name>
</gene>
<evidence type="ECO:0000313" key="2">
    <source>
        <dbReference type="Proteomes" id="UP000294604"/>
    </source>
</evidence>
<name>A0A4R8SVC9_9MYCO</name>
<organism evidence="1 2">
    <name type="scientific">Mycobacteroides salmoniphilum</name>
    <dbReference type="NCBI Taxonomy" id="404941"/>
    <lineage>
        <taxon>Bacteria</taxon>
        <taxon>Bacillati</taxon>
        <taxon>Actinomycetota</taxon>
        <taxon>Actinomycetes</taxon>
        <taxon>Mycobacteriales</taxon>
        <taxon>Mycobacteriaceae</taxon>
        <taxon>Mycobacteroides</taxon>
    </lineage>
</organism>
<proteinExistence type="predicted"/>
<reference evidence="1 2" key="1">
    <citation type="journal article" date="2019" name="Sci. Rep.">
        <title>Extended insight into the Mycobacterium chelonae-abscessus complex through whole genome sequencing of Mycobacterium salmoniphilum outbreak and Mycobacterium salmoniphilum-like strains.</title>
        <authorList>
            <person name="Behra P.R.K."/>
            <person name="Das S."/>
            <person name="Pettersson B.M.F."/>
            <person name="Shirreff L."/>
            <person name="DuCote T."/>
            <person name="Jacobsson K.G."/>
            <person name="Ennis D.G."/>
            <person name="Kirsebom L.A."/>
        </authorList>
    </citation>
    <scope>NUCLEOTIDE SEQUENCE [LARGE SCALE GENOMIC DNA]</scope>
    <source>
        <strain evidence="1 2">CCUG 60884</strain>
    </source>
</reference>
<dbReference type="AlphaFoldDB" id="A0A4R8SVC9"/>
<sequence length="107" mass="12186">MTVETRRQALSAQLLDQPHPVDIFGILEQRDAIDRVASVESEDMATRLLTLAMSAHDEVMVRALLHAAYHHRWPQTRDAYTAAHPETNTAATELWTLTEKEHADDRK</sequence>
<accession>A0A4R8SVC9</accession>